<organism evidence="2 3">
    <name type="scientific">Haloquadratum walsbyi (strain DSM 16854 / JCM 12705 / C23)</name>
    <dbReference type="NCBI Taxonomy" id="768065"/>
    <lineage>
        <taxon>Archaea</taxon>
        <taxon>Methanobacteriati</taxon>
        <taxon>Methanobacteriota</taxon>
        <taxon>Stenosarchaea group</taxon>
        <taxon>Halobacteria</taxon>
        <taxon>Halobacteriales</taxon>
        <taxon>Haloferacaceae</taxon>
        <taxon>Haloquadratum</taxon>
    </lineage>
</organism>
<dbReference type="HOGENOM" id="CLU_1536644_0_0_2"/>
<feature type="compositionally biased region" description="Polar residues" evidence="1">
    <location>
        <begin position="144"/>
        <end position="154"/>
    </location>
</feature>
<dbReference type="Proteomes" id="UP000007954">
    <property type="component" value="Plasmid PL100"/>
</dbReference>
<sequence length="174" mass="19431">MIHHMTPTLNRYNDNSGYYIQARLSNLGHVTYQVTSQTEEFIADLGYSDSEDLPWGLINPLKTAGEVYTHGTGVKPQDQSAPELSPDSLPELSETEADSLMQYLEDATDVEPDIVNQVEQKINAEPDEQNGMDGDHNDGDSKSNYKSASDGTISKKSKESYFSLDDYEEDPKWS</sequence>
<evidence type="ECO:0000313" key="2">
    <source>
        <dbReference type="EMBL" id="CCC41949.1"/>
    </source>
</evidence>
<dbReference type="KEGG" id="hwc:Hqrw_5077"/>
<keyword evidence="2" id="KW-0614">Plasmid</keyword>
<dbReference type="EMBL" id="FR746100">
    <property type="protein sequence ID" value="CCC41949.1"/>
    <property type="molecule type" value="Genomic_DNA"/>
</dbReference>
<geneLocation type="plasmid" evidence="2 3">
    <name>PL100</name>
</geneLocation>
<dbReference type="AlphaFoldDB" id="G0LNE3"/>
<feature type="region of interest" description="Disordered" evidence="1">
    <location>
        <begin position="69"/>
        <end position="174"/>
    </location>
</feature>
<proteinExistence type="predicted"/>
<reference evidence="2 3" key="1">
    <citation type="journal article" date="2011" name="PLoS ONE">
        <title>Haloquadratum walsbyi: limited diversity in a global pond.</title>
        <authorList>
            <person name="Dyall-Smith M."/>
            <person name="Pfeiffer F."/>
            <person name="Klee K."/>
            <person name="Palm P."/>
            <person name="Gross K."/>
            <person name="Schuster S.C."/>
            <person name="Rampp M."/>
            <person name="Oesterhelt D."/>
        </authorList>
    </citation>
    <scope>NUCLEOTIDE SEQUENCE [LARGE SCALE GENOMIC DNA]</scope>
    <source>
        <strain evidence="3">DSM 16854 / JCM 12705 / C23</strain>
        <plasmid evidence="3">Plasmid PL100</plasmid>
    </source>
</reference>
<gene>
    <name evidence="2" type="ordered locus">Hqrw_5077</name>
</gene>
<protein>
    <submittedName>
        <fullName evidence="2">Uncharacterized protein</fullName>
    </submittedName>
</protein>
<feature type="compositionally biased region" description="Acidic residues" evidence="1">
    <location>
        <begin position="165"/>
        <end position="174"/>
    </location>
</feature>
<feature type="compositionally biased region" description="Basic and acidic residues" evidence="1">
    <location>
        <begin position="133"/>
        <end position="143"/>
    </location>
</feature>
<evidence type="ECO:0000313" key="3">
    <source>
        <dbReference type="Proteomes" id="UP000007954"/>
    </source>
</evidence>
<name>G0LNE3_HALWC</name>
<accession>G0LNE3</accession>
<evidence type="ECO:0000256" key="1">
    <source>
        <dbReference type="SAM" id="MobiDB-lite"/>
    </source>
</evidence>